<gene>
    <name evidence="1" type="ORF">ENN52_02240</name>
</gene>
<dbReference type="EMBL" id="DSBY01000095">
    <property type="protein sequence ID" value="HDS62949.1"/>
    <property type="molecule type" value="Genomic_DNA"/>
</dbReference>
<reference evidence="1" key="1">
    <citation type="journal article" date="2020" name="mSystems">
        <title>Genome- and Community-Level Interaction Insights into Carbon Utilization and Element Cycling Functions of Hydrothermarchaeota in Hydrothermal Sediment.</title>
        <authorList>
            <person name="Zhou Z."/>
            <person name="Liu Y."/>
            <person name="Xu W."/>
            <person name="Pan J."/>
            <person name="Luo Z.H."/>
            <person name="Li M."/>
        </authorList>
    </citation>
    <scope>NUCLEOTIDE SEQUENCE</scope>
    <source>
        <strain evidence="1">SpSt-1183</strain>
    </source>
</reference>
<dbReference type="Proteomes" id="UP000885648">
    <property type="component" value="Unassembled WGS sequence"/>
</dbReference>
<proteinExistence type="predicted"/>
<sequence length="81" mass="9012">MGDITGHVRAGGQCPVRGGAMMRGQSVGLAGKERLARRKYGPCVAGKIRRPDTDESCLETGVVVLAPHPERRWKWRWKWQG</sequence>
<evidence type="ECO:0000313" key="1">
    <source>
        <dbReference type="EMBL" id="HDS62949.1"/>
    </source>
</evidence>
<organism evidence="1">
    <name type="scientific">Methanofollis liminatans</name>
    <dbReference type="NCBI Taxonomy" id="2201"/>
    <lineage>
        <taxon>Archaea</taxon>
        <taxon>Methanobacteriati</taxon>
        <taxon>Methanobacteriota</taxon>
        <taxon>Stenosarchaea group</taxon>
        <taxon>Methanomicrobia</taxon>
        <taxon>Methanomicrobiales</taxon>
        <taxon>Methanomicrobiaceae</taxon>
        <taxon>Methanofollis</taxon>
    </lineage>
</organism>
<name>A0A831LKG5_9EURY</name>
<accession>A0A831LKG5</accession>
<dbReference type="AlphaFoldDB" id="A0A831LKG5"/>
<protein>
    <submittedName>
        <fullName evidence="1">Uncharacterized protein</fullName>
    </submittedName>
</protein>
<comment type="caution">
    <text evidence="1">The sequence shown here is derived from an EMBL/GenBank/DDBJ whole genome shotgun (WGS) entry which is preliminary data.</text>
</comment>